<comment type="caution">
    <text evidence="2">The sequence shown here is derived from an EMBL/GenBank/DDBJ whole genome shotgun (WGS) entry which is preliminary data.</text>
</comment>
<dbReference type="AlphaFoldDB" id="A0A6I1EPH8"/>
<dbReference type="EMBL" id="WEHX01000044">
    <property type="protein sequence ID" value="KAB7658702.1"/>
    <property type="molecule type" value="Genomic_DNA"/>
</dbReference>
<feature type="signal peptide" evidence="1">
    <location>
        <begin position="1"/>
        <end position="22"/>
    </location>
</feature>
<dbReference type="SUPFAM" id="SSF48557">
    <property type="entry name" value="L-aspartase-like"/>
    <property type="match status" value="1"/>
</dbReference>
<evidence type="ECO:0000313" key="2">
    <source>
        <dbReference type="EMBL" id="KAB7658702.1"/>
    </source>
</evidence>
<dbReference type="InterPro" id="IPR008948">
    <property type="entry name" value="L-Aspartase-like"/>
</dbReference>
<proteinExistence type="predicted"/>
<dbReference type="CDD" id="cd00332">
    <property type="entry name" value="PAL-HAL"/>
    <property type="match status" value="1"/>
</dbReference>
<keyword evidence="2" id="KW-0456">Lyase</keyword>
<feature type="chain" id="PRO_5026030221" evidence="1">
    <location>
        <begin position="23"/>
        <end position="553"/>
    </location>
</feature>
<dbReference type="Gene3D" id="1.10.275.10">
    <property type="entry name" value="Fumarase/aspartase (N-terminal domain)"/>
    <property type="match status" value="1"/>
</dbReference>
<dbReference type="InterPro" id="IPR001106">
    <property type="entry name" value="Aromatic_Lyase"/>
</dbReference>
<dbReference type="PANTHER" id="PTHR10362">
    <property type="entry name" value="HISTIDINE AMMONIA-LYASE"/>
    <property type="match status" value="1"/>
</dbReference>
<dbReference type="InterPro" id="IPR024083">
    <property type="entry name" value="Fumarase/histidase_N"/>
</dbReference>
<gene>
    <name evidence="2" type="ORF">GBM95_07255</name>
</gene>
<sequence length="553" mass="59333">MKKLWKMTALCAALTLAGAAGAETITLNGKNLTMENAWAIASGKADVAIAPEAMNLLEKSHELVMAAAAKGQAVYGLTVGVGLNKDHKLFTADGKLTPEVVAASRAFNYNALRSHSAGVGEMMPENLARLSMVIRLNTLLDGKSGAQARVATLYKDFLNKGITPLIPSEGSIGEADILLASHVGAVMIGEWKASMKGKVVTGAEALKAAGIEPLVPEGKDALAILSNNSVAMAYAVDAARSAQRICDVTPTIYGLSLEGLNGNVAPILPQTIGARPFPGLADAAKDMRDAIQGSYLWSTDASRPLQDPLSYRVTVYGLAEAKRAVKDLEEVIEVQINSTDDNPATILNADEAYRNESSQVANYFIEGKGVKGAIIPSGNFNPLPVALAVQRASLALAHLSHYSVQRTVHLSYDQFTGLTRFLSDPDNKGHAFGAIQKAFMGLHVDNMALAQPVSLYGMPVAGEIEDTMTNILQASKHLLTIDENLFQIYSLETLHAAQAVDLRRMLKNKDLKLSTKTDAFYQAYRAKVPYVKNDRIFTDDIKAGTDLIKNYKF</sequence>
<evidence type="ECO:0000256" key="1">
    <source>
        <dbReference type="SAM" id="SignalP"/>
    </source>
</evidence>
<protein>
    <submittedName>
        <fullName evidence="2">Aromatic amino acid lyase</fullName>
    </submittedName>
</protein>
<dbReference type="Proteomes" id="UP000430564">
    <property type="component" value="Unassembled WGS sequence"/>
</dbReference>
<dbReference type="Gene3D" id="1.20.200.10">
    <property type="entry name" value="Fumarase/aspartase (Central domain)"/>
    <property type="match status" value="1"/>
</dbReference>
<accession>A0A6I1EPH8</accession>
<dbReference type="GO" id="GO:0016841">
    <property type="term" value="F:ammonia-lyase activity"/>
    <property type="evidence" value="ECO:0007669"/>
    <property type="project" value="UniProtKB-ARBA"/>
</dbReference>
<keyword evidence="1" id="KW-0732">Signal</keyword>
<reference evidence="2 3" key="1">
    <citation type="submission" date="2019-10" db="EMBL/GenBank/DDBJ databases">
        <title>Genome diversity of Sutterella seckii.</title>
        <authorList>
            <person name="Chaplin A.V."/>
            <person name="Sokolova S.R."/>
            <person name="Mosin K.A."/>
            <person name="Ivanova E.L."/>
            <person name="Kochetkova T.O."/>
            <person name="Goltsov A.Y."/>
            <person name="Trofimov D.Y."/>
            <person name="Efimov B.A."/>
        </authorList>
    </citation>
    <scope>NUCLEOTIDE SEQUENCE [LARGE SCALE GENOMIC DNA]</scope>
    <source>
        <strain evidence="2 3">ASD393</strain>
    </source>
</reference>
<name>A0A6I1EPH8_9BURK</name>
<organism evidence="2 3">
    <name type="scientific">Sutterella seckii</name>
    <dbReference type="NCBI Taxonomy" id="1944635"/>
    <lineage>
        <taxon>Bacteria</taxon>
        <taxon>Pseudomonadati</taxon>
        <taxon>Pseudomonadota</taxon>
        <taxon>Betaproteobacteria</taxon>
        <taxon>Burkholderiales</taxon>
        <taxon>Sutterellaceae</taxon>
        <taxon>Sutterella</taxon>
    </lineage>
</organism>
<dbReference type="Pfam" id="PF00221">
    <property type="entry name" value="Lyase_aromatic"/>
    <property type="match status" value="1"/>
</dbReference>
<evidence type="ECO:0000313" key="3">
    <source>
        <dbReference type="Proteomes" id="UP000430564"/>
    </source>
</evidence>
<dbReference type="OrthoDB" id="9806955at2"/>